<feature type="domain" description="Bacterial type II secretion system protein E" evidence="4">
    <location>
        <begin position="159"/>
        <end position="538"/>
    </location>
</feature>
<evidence type="ECO:0000256" key="3">
    <source>
        <dbReference type="ARBA" id="ARBA00022840"/>
    </source>
</evidence>
<dbReference type="SUPFAM" id="SSF52540">
    <property type="entry name" value="P-loop containing nucleoside triphosphate hydrolases"/>
    <property type="match status" value="1"/>
</dbReference>
<dbReference type="EMBL" id="LDXK01000002">
    <property type="protein sequence ID" value="KRT67515.1"/>
    <property type="molecule type" value="Genomic_DNA"/>
</dbReference>
<keyword evidence="3" id="KW-0067">ATP-binding</keyword>
<dbReference type="Pfam" id="PF05157">
    <property type="entry name" value="MshEN"/>
    <property type="match status" value="1"/>
</dbReference>
<dbReference type="SUPFAM" id="SSF160246">
    <property type="entry name" value="EspE N-terminal domain-like"/>
    <property type="match status" value="1"/>
</dbReference>
<dbReference type="InterPro" id="IPR001482">
    <property type="entry name" value="T2SS/T4SS_dom"/>
</dbReference>
<dbReference type="CDD" id="cd01129">
    <property type="entry name" value="PulE-GspE-like"/>
    <property type="match status" value="1"/>
</dbReference>
<protein>
    <submittedName>
        <fullName evidence="6">General secretory pathway protein E, type IV pilus assembly protein PilB</fullName>
    </submittedName>
</protein>
<organism evidence="6 7">
    <name type="scientific">candidate division WWE3 bacterium CSP1-7</name>
    <dbReference type="NCBI Taxonomy" id="1576480"/>
    <lineage>
        <taxon>Bacteria</taxon>
        <taxon>Katanobacteria</taxon>
    </lineage>
</organism>
<keyword evidence="2" id="KW-0547">Nucleotide-binding</keyword>
<feature type="domain" description="Type II secretion system protein GspE N-terminal" evidence="5">
    <location>
        <begin position="59"/>
        <end position="142"/>
    </location>
</feature>
<sequence length="543" mass="60399">MPKEIPLKEILVQGGYLSQKDADRAQAEADKKKLGLQDYLLAEDILSADLIGQGIAEYLGVGYADLHHQPPSPELILRIPEEIAVKYRAVLMRSETNIVTVASSDPNNRDLPAELDKLFPMKGNQVLFEFPEKIDELLTYYRKPLGARFIKIIEENKRVAPEIVEQVFEDAITSRASDVHFDPREESVVVRFRVDGVLQEVGRIPKEHYENILNLIKVRSHLRIDEHLSTQDGSIHYLRNGDGVDLRIAISPTVGGERLAIRILSKYVRDLSFRELGLSESGQKSFNEAIQKPFGMILAVGPTGSGKTTTIYALLKMLNRPEVNIITIEDPVEYRIPEINQIQVNPQTNLTFAAGLRSIIRQDPNIIFVGEIRDRETAEISVNAALTGHLLLSTFHANNAATAIPRLLEMGIEPFLLSSTLEILIAQRLVRVICSNCRRTVTTNRKEISEKLPPGFSSKVNALYSGKGCPVCSGTGYLGRTAIFEVIKLTPALRELILKSPSATQIWDLAIKEGSRSMFEDGLEKVGAGVTTLEELLRVAPPQ</sequence>
<dbReference type="InterPro" id="IPR037257">
    <property type="entry name" value="T2SS_E_N_sf"/>
</dbReference>
<dbReference type="InterPro" id="IPR007831">
    <property type="entry name" value="T2SS_GspE_N"/>
</dbReference>
<evidence type="ECO:0000256" key="2">
    <source>
        <dbReference type="ARBA" id="ARBA00022741"/>
    </source>
</evidence>
<comment type="caution">
    <text evidence="6">The sequence shown here is derived from an EMBL/GenBank/DDBJ whole genome shotgun (WGS) entry which is preliminary data.</text>
</comment>
<evidence type="ECO:0000256" key="1">
    <source>
        <dbReference type="ARBA" id="ARBA00006611"/>
    </source>
</evidence>
<dbReference type="PANTHER" id="PTHR30258">
    <property type="entry name" value="TYPE II SECRETION SYSTEM PROTEIN GSPE-RELATED"/>
    <property type="match status" value="1"/>
</dbReference>
<reference evidence="6 7" key="1">
    <citation type="submission" date="2015-05" db="EMBL/GenBank/DDBJ databases">
        <title>Critical biogeochemical functions in the subsurface are associated with bacteria from new phyla and little studied lineages.</title>
        <authorList>
            <person name="Hug L.A."/>
            <person name="Thomas B.C."/>
            <person name="Sharon I."/>
            <person name="Brown C.T."/>
            <person name="Sharma R."/>
            <person name="Hettich R.L."/>
            <person name="Wilkins M.J."/>
            <person name="Williams K.H."/>
            <person name="Singh A."/>
            <person name="Banfield J.F."/>
        </authorList>
    </citation>
    <scope>NUCLEOTIDE SEQUENCE [LARGE SCALE GENOMIC DNA]</scope>
    <source>
        <strain evidence="6">CSP1-7</strain>
    </source>
</reference>
<dbReference type="PANTHER" id="PTHR30258:SF1">
    <property type="entry name" value="PROTEIN TRANSPORT PROTEIN HOFB HOMOLOG"/>
    <property type="match status" value="1"/>
</dbReference>
<dbReference type="Gene3D" id="3.40.50.300">
    <property type="entry name" value="P-loop containing nucleotide triphosphate hydrolases"/>
    <property type="match status" value="1"/>
</dbReference>
<evidence type="ECO:0000313" key="6">
    <source>
        <dbReference type="EMBL" id="KRT67515.1"/>
    </source>
</evidence>
<dbReference type="Pfam" id="PF00437">
    <property type="entry name" value="T2SSE"/>
    <property type="match status" value="1"/>
</dbReference>
<dbReference type="Proteomes" id="UP000051297">
    <property type="component" value="Unassembled WGS sequence"/>
</dbReference>
<gene>
    <name evidence="6" type="ORF">XU08_C0002G0060</name>
</gene>
<dbReference type="GO" id="GO:0005886">
    <property type="term" value="C:plasma membrane"/>
    <property type="evidence" value="ECO:0007669"/>
    <property type="project" value="TreeGrafter"/>
</dbReference>
<dbReference type="InterPro" id="IPR027417">
    <property type="entry name" value="P-loop_NTPase"/>
</dbReference>
<name>A0A0T5ZXL9_UNCKA</name>
<dbReference type="Gene3D" id="3.30.450.90">
    <property type="match status" value="1"/>
</dbReference>
<evidence type="ECO:0000313" key="7">
    <source>
        <dbReference type="Proteomes" id="UP000051297"/>
    </source>
</evidence>
<dbReference type="STRING" id="1576480.XU08_C0002G0060"/>
<proteinExistence type="inferred from homology"/>
<accession>A0A0T5ZXL9</accession>
<evidence type="ECO:0000259" key="4">
    <source>
        <dbReference type="Pfam" id="PF00437"/>
    </source>
</evidence>
<dbReference type="PATRIC" id="fig|1576480.3.peg.333"/>
<dbReference type="FunFam" id="3.40.50.300:FF:000398">
    <property type="entry name" value="Type IV pilus assembly ATPase PilB"/>
    <property type="match status" value="1"/>
</dbReference>
<evidence type="ECO:0000259" key="5">
    <source>
        <dbReference type="Pfam" id="PF05157"/>
    </source>
</evidence>
<dbReference type="AlphaFoldDB" id="A0A0T5ZXL9"/>
<dbReference type="GO" id="GO:0016887">
    <property type="term" value="F:ATP hydrolysis activity"/>
    <property type="evidence" value="ECO:0007669"/>
    <property type="project" value="TreeGrafter"/>
</dbReference>
<comment type="similarity">
    <text evidence="1">Belongs to the GSP E family.</text>
</comment>
<dbReference type="GO" id="GO:0005524">
    <property type="term" value="F:ATP binding"/>
    <property type="evidence" value="ECO:0007669"/>
    <property type="project" value="UniProtKB-KW"/>
</dbReference>